<dbReference type="AlphaFoldDB" id="B0DWB6"/>
<name>B0DWB6_LACBS</name>
<accession>B0DWB6</accession>
<proteinExistence type="predicted"/>
<dbReference type="Proteomes" id="UP000001194">
    <property type="component" value="Unassembled WGS sequence"/>
</dbReference>
<organism evidence="2">
    <name type="scientific">Laccaria bicolor (strain S238N-H82 / ATCC MYA-4686)</name>
    <name type="common">Bicoloured deceiver</name>
    <name type="synonym">Laccaria laccata var. bicolor</name>
    <dbReference type="NCBI Taxonomy" id="486041"/>
    <lineage>
        <taxon>Eukaryota</taxon>
        <taxon>Fungi</taxon>
        <taxon>Dikarya</taxon>
        <taxon>Basidiomycota</taxon>
        <taxon>Agaricomycotina</taxon>
        <taxon>Agaricomycetes</taxon>
        <taxon>Agaricomycetidae</taxon>
        <taxon>Agaricales</taxon>
        <taxon>Agaricineae</taxon>
        <taxon>Hydnangiaceae</taxon>
        <taxon>Laccaria</taxon>
    </lineage>
</organism>
<protein>
    <submittedName>
        <fullName evidence="1">Predicted protein</fullName>
    </submittedName>
</protein>
<sequence>MGVTFFRPLARPPPHLPLVRDPHPATSLELSPTLLNTHQINLSSVAYRI</sequence>
<dbReference type="InParanoid" id="B0DWB6"/>
<dbReference type="RefSeq" id="XP_001888202.1">
    <property type="nucleotide sequence ID" value="XM_001888167.1"/>
</dbReference>
<evidence type="ECO:0000313" key="2">
    <source>
        <dbReference type="Proteomes" id="UP000001194"/>
    </source>
</evidence>
<dbReference type="KEGG" id="lbc:LACBIDRAFT_312511"/>
<dbReference type="GeneID" id="6083886"/>
<reference evidence="1 2" key="1">
    <citation type="journal article" date="2008" name="Nature">
        <title>The genome of Laccaria bicolor provides insights into mycorrhizal symbiosis.</title>
        <authorList>
            <person name="Martin F."/>
            <person name="Aerts A."/>
            <person name="Ahren D."/>
            <person name="Brun A."/>
            <person name="Danchin E.G.J."/>
            <person name="Duchaussoy F."/>
            <person name="Gibon J."/>
            <person name="Kohler A."/>
            <person name="Lindquist E."/>
            <person name="Pereda V."/>
            <person name="Salamov A."/>
            <person name="Shapiro H.J."/>
            <person name="Wuyts J."/>
            <person name="Blaudez D."/>
            <person name="Buee M."/>
            <person name="Brokstein P."/>
            <person name="Canbaeck B."/>
            <person name="Cohen D."/>
            <person name="Courty P.E."/>
            <person name="Coutinho P.M."/>
            <person name="Delaruelle C."/>
            <person name="Detter J.C."/>
            <person name="Deveau A."/>
            <person name="DiFazio S."/>
            <person name="Duplessis S."/>
            <person name="Fraissinet-Tachet L."/>
            <person name="Lucic E."/>
            <person name="Frey-Klett P."/>
            <person name="Fourrey C."/>
            <person name="Feussner I."/>
            <person name="Gay G."/>
            <person name="Grimwood J."/>
            <person name="Hoegger P.J."/>
            <person name="Jain P."/>
            <person name="Kilaru S."/>
            <person name="Labbe J."/>
            <person name="Lin Y.C."/>
            <person name="Legue V."/>
            <person name="Le Tacon F."/>
            <person name="Marmeisse R."/>
            <person name="Melayah D."/>
            <person name="Montanini B."/>
            <person name="Muratet M."/>
            <person name="Nehls U."/>
            <person name="Niculita-Hirzel H."/>
            <person name="Oudot-Le Secq M.P."/>
            <person name="Peter M."/>
            <person name="Quesneville H."/>
            <person name="Rajashekar B."/>
            <person name="Reich M."/>
            <person name="Rouhier N."/>
            <person name="Schmutz J."/>
            <person name="Yin T."/>
            <person name="Chalot M."/>
            <person name="Henrissat B."/>
            <person name="Kuees U."/>
            <person name="Lucas S."/>
            <person name="Van de Peer Y."/>
            <person name="Podila G.K."/>
            <person name="Polle A."/>
            <person name="Pukkila P.J."/>
            <person name="Richardson P.M."/>
            <person name="Rouze P."/>
            <person name="Sanders I.R."/>
            <person name="Stajich J.E."/>
            <person name="Tunlid A."/>
            <person name="Tuskan G."/>
            <person name="Grigoriev I.V."/>
        </authorList>
    </citation>
    <scope>NUCLEOTIDE SEQUENCE [LARGE SCALE GENOMIC DNA]</scope>
    <source>
        <strain evidence="2">S238N-H82 / ATCC MYA-4686</strain>
    </source>
</reference>
<dbReference type="EMBL" id="DS547142">
    <property type="protein sequence ID" value="EDR01160.1"/>
    <property type="molecule type" value="Genomic_DNA"/>
</dbReference>
<keyword evidence="2" id="KW-1185">Reference proteome</keyword>
<dbReference type="HOGENOM" id="CLU_3143338_0_0_1"/>
<gene>
    <name evidence="1" type="ORF">LACBIDRAFT_312511</name>
</gene>
<evidence type="ECO:0000313" key="1">
    <source>
        <dbReference type="EMBL" id="EDR01160.1"/>
    </source>
</evidence>